<feature type="transmembrane region" description="Helical" evidence="3">
    <location>
        <begin position="150"/>
        <end position="170"/>
    </location>
</feature>
<reference evidence="5" key="1">
    <citation type="journal article" date="2016" name="Ticks Tick Borne Dis.">
        <title>De novo assembly and annotation of the salivary gland transcriptome of Rhipicephalus appendiculatus male and female ticks during blood feeding.</title>
        <authorList>
            <person name="de Castro M.H."/>
            <person name="de Klerk D."/>
            <person name="Pienaar R."/>
            <person name="Latif A.A."/>
            <person name="Rees D.J."/>
            <person name="Mans B.J."/>
        </authorList>
    </citation>
    <scope>NUCLEOTIDE SEQUENCE</scope>
    <source>
        <tissue evidence="5">Salivary glands</tissue>
    </source>
</reference>
<dbReference type="GO" id="GO:0008028">
    <property type="term" value="F:monocarboxylic acid transmembrane transporter activity"/>
    <property type="evidence" value="ECO:0007669"/>
    <property type="project" value="TreeGrafter"/>
</dbReference>
<dbReference type="SUPFAM" id="SSF103473">
    <property type="entry name" value="MFS general substrate transporter"/>
    <property type="match status" value="1"/>
</dbReference>
<dbReference type="GO" id="GO:0016020">
    <property type="term" value="C:membrane"/>
    <property type="evidence" value="ECO:0007669"/>
    <property type="project" value="UniProtKB-SubCell"/>
</dbReference>
<feature type="transmembrane region" description="Helical" evidence="3">
    <location>
        <begin position="440"/>
        <end position="460"/>
    </location>
</feature>
<comment type="subcellular location">
    <subcellularLocation>
        <location evidence="1">Membrane</location>
        <topology evidence="1">Multi-pass membrane protein</topology>
    </subcellularLocation>
</comment>
<organism evidence="5">
    <name type="scientific">Rhipicephalus appendiculatus</name>
    <name type="common">Brown ear tick</name>
    <dbReference type="NCBI Taxonomy" id="34631"/>
    <lineage>
        <taxon>Eukaryota</taxon>
        <taxon>Metazoa</taxon>
        <taxon>Ecdysozoa</taxon>
        <taxon>Arthropoda</taxon>
        <taxon>Chelicerata</taxon>
        <taxon>Arachnida</taxon>
        <taxon>Acari</taxon>
        <taxon>Parasitiformes</taxon>
        <taxon>Ixodida</taxon>
        <taxon>Ixodoidea</taxon>
        <taxon>Ixodidae</taxon>
        <taxon>Rhipicephalinae</taxon>
        <taxon>Rhipicephalus</taxon>
        <taxon>Rhipicephalus</taxon>
    </lineage>
</organism>
<evidence type="ECO:0000256" key="2">
    <source>
        <dbReference type="SAM" id="MobiDB-lite"/>
    </source>
</evidence>
<feature type="domain" description="Major facilitator superfamily (MFS) profile" evidence="4">
    <location>
        <begin position="349"/>
        <end position="561"/>
    </location>
</feature>
<feature type="transmembrane region" description="Helical" evidence="3">
    <location>
        <begin position="61"/>
        <end position="79"/>
    </location>
</feature>
<accession>A0A131YVZ6</accession>
<feature type="transmembrane region" description="Helical" evidence="3">
    <location>
        <begin position="176"/>
        <end position="196"/>
    </location>
</feature>
<feature type="region of interest" description="Disordered" evidence="2">
    <location>
        <begin position="238"/>
        <end position="257"/>
    </location>
</feature>
<feature type="transmembrane region" description="Helical" evidence="3">
    <location>
        <begin position="506"/>
        <end position="527"/>
    </location>
</feature>
<evidence type="ECO:0000256" key="1">
    <source>
        <dbReference type="ARBA" id="ARBA00004141"/>
    </source>
</evidence>
<name>A0A131YVZ6_RHIAP</name>
<feature type="transmembrane region" description="Helical" evidence="3">
    <location>
        <begin position="91"/>
        <end position="108"/>
    </location>
</feature>
<dbReference type="Pfam" id="PF07690">
    <property type="entry name" value="MFS_1"/>
    <property type="match status" value="2"/>
</dbReference>
<evidence type="ECO:0000256" key="3">
    <source>
        <dbReference type="SAM" id="Phobius"/>
    </source>
</evidence>
<protein>
    <submittedName>
        <fullName evidence="5">Monocarboxylate transporter</fullName>
    </submittedName>
</protein>
<feature type="transmembrane region" description="Helical" evidence="3">
    <location>
        <begin position="349"/>
        <end position="371"/>
    </location>
</feature>
<keyword evidence="3" id="KW-0812">Transmembrane</keyword>
<dbReference type="EMBL" id="GEDV01005867">
    <property type="protein sequence ID" value="JAP82690.1"/>
    <property type="molecule type" value="Transcribed_RNA"/>
</dbReference>
<dbReference type="PROSITE" id="PS50850">
    <property type="entry name" value="MFS"/>
    <property type="match status" value="1"/>
</dbReference>
<sequence length="561" mass="60724">MRHRESSWNRRHQGPDGPWAWLVASAAAWNLFWLSLLRRSGGVIFVALVTTFGESRERTSWVISLNMSLAMLLGPLWGLLTKFLSLRTQTLLGCLIVGVSSILCYFAQSLTAVIVLQGICGGIGQGIVMPTKDLLIGYHFRKYRGSANGIYFIGGTLAAFVYPMILLLLVQEYNLGGALLITGGLQLHALAGSLFYRKPPWAQAQNETEARRNSAGLKARGDDGKYITGRQVSKTLEAAPAADRDHVSKSIDGPGSRKLAVTDGADGFAGDVREKGQRGSDFLCNGVEHGNQENNGSCASASAAVALLSKETGVAVEDEVAASSVDRKHKDRRTSSAGARHFGFLKYPVFYMIFVTCMFSAFSMLPFTILVDYVKERDFSAQDGAILLSVRAIGDAISRPMSGVLSDRGLVDRRTLMCASKLTVAFSCALLPLATQSYPALLVLCVLLGWSTGTSVVLFVPIMADRVGVASLGLSMGFCRFAMGVGHLTCPLIIGYFKDQLGSYEGLFYLSSTINFMVGSLWLVDALRMVVTRRRRRRASAAVRWDAVPTSDRQAPAVAPS</sequence>
<keyword evidence="3" id="KW-0472">Membrane</keyword>
<dbReference type="Gene3D" id="1.20.1250.20">
    <property type="entry name" value="MFS general substrate transporter like domains"/>
    <property type="match status" value="2"/>
</dbReference>
<proteinExistence type="predicted"/>
<dbReference type="InterPro" id="IPR011701">
    <property type="entry name" value="MFS"/>
</dbReference>
<dbReference type="InterPro" id="IPR036259">
    <property type="entry name" value="MFS_trans_sf"/>
</dbReference>
<feature type="region of interest" description="Disordered" evidence="2">
    <location>
        <begin position="205"/>
        <end position="225"/>
    </location>
</feature>
<dbReference type="AlphaFoldDB" id="A0A131YVZ6"/>
<keyword evidence="3" id="KW-1133">Transmembrane helix</keyword>
<evidence type="ECO:0000259" key="4">
    <source>
        <dbReference type="PROSITE" id="PS50850"/>
    </source>
</evidence>
<dbReference type="InterPro" id="IPR050327">
    <property type="entry name" value="Proton-linked_MCT"/>
</dbReference>
<evidence type="ECO:0000313" key="5">
    <source>
        <dbReference type="EMBL" id="JAP82690.1"/>
    </source>
</evidence>
<feature type="transmembrane region" description="Helical" evidence="3">
    <location>
        <begin position="472"/>
        <end position="494"/>
    </location>
</feature>
<dbReference type="InterPro" id="IPR020846">
    <property type="entry name" value="MFS_dom"/>
</dbReference>
<dbReference type="PANTHER" id="PTHR11360:SF303">
    <property type="entry name" value="MAJOR FACILITATOR SUPERFAMILY (MFS) PROFILE DOMAIN-CONTAINING PROTEIN"/>
    <property type="match status" value="1"/>
</dbReference>
<dbReference type="PANTHER" id="PTHR11360">
    <property type="entry name" value="MONOCARBOXYLATE TRANSPORTER"/>
    <property type="match status" value="1"/>
</dbReference>